<keyword evidence="2" id="KW-0560">Oxidoreductase</keyword>
<evidence type="ECO:0000256" key="1">
    <source>
        <dbReference type="ARBA" id="ARBA00006484"/>
    </source>
</evidence>
<comment type="caution">
    <text evidence="3">The sequence shown here is derived from an EMBL/GenBank/DDBJ whole genome shotgun (WGS) entry which is preliminary data.</text>
</comment>
<comment type="similarity">
    <text evidence="1">Belongs to the short-chain dehydrogenases/reductases (SDR) family.</text>
</comment>
<dbReference type="GO" id="GO:0016491">
    <property type="term" value="F:oxidoreductase activity"/>
    <property type="evidence" value="ECO:0007669"/>
    <property type="project" value="UniProtKB-KW"/>
</dbReference>
<dbReference type="OrthoDB" id="1933717at2759"/>
<gene>
    <name evidence="3" type="primary">SDR-1</name>
    <name evidence="3" type="ORF">EVAR_66672_1</name>
</gene>
<dbReference type="PANTHER" id="PTHR43115:SF4">
    <property type="entry name" value="DEHYDROGENASE_REDUCTASE SDR FAMILY MEMBER 11"/>
    <property type="match status" value="1"/>
</dbReference>
<dbReference type="EMBL" id="BGZK01002784">
    <property type="protein sequence ID" value="GBP96451.1"/>
    <property type="molecule type" value="Genomic_DNA"/>
</dbReference>
<name>A0A4C2A6D7_EUMVA</name>
<dbReference type="InterPro" id="IPR036291">
    <property type="entry name" value="NAD(P)-bd_dom_sf"/>
</dbReference>
<dbReference type="Gene3D" id="3.40.50.720">
    <property type="entry name" value="NAD(P)-binding Rossmann-like Domain"/>
    <property type="match status" value="1"/>
</dbReference>
<organism evidence="3 4">
    <name type="scientific">Eumeta variegata</name>
    <name type="common">Bagworm moth</name>
    <name type="synonym">Eumeta japonica</name>
    <dbReference type="NCBI Taxonomy" id="151549"/>
    <lineage>
        <taxon>Eukaryota</taxon>
        <taxon>Metazoa</taxon>
        <taxon>Ecdysozoa</taxon>
        <taxon>Arthropoda</taxon>
        <taxon>Hexapoda</taxon>
        <taxon>Insecta</taxon>
        <taxon>Pterygota</taxon>
        <taxon>Neoptera</taxon>
        <taxon>Endopterygota</taxon>
        <taxon>Lepidoptera</taxon>
        <taxon>Glossata</taxon>
        <taxon>Ditrysia</taxon>
        <taxon>Tineoidea</taxon>
        <taxon>Psychidae</taxon>
        <taxon>Oiketicinae</taxon>
        <taxon>Eumeta</taxon>
    </lineage>
</organism>
<evidence type="ECO:0000256" key="2">
    <source>
        <dbReference type="ARBA" id="ARBA00023002"/>
    </source>
</evidence>
<dbReference type="PANTHER" id="PTHR43115">
    <property type="entry name" value="DEHYDROGENASE/REDUCTASE SDR FAMILY MEMBER 11"/>
    <property type="match status" value="1"/>
</dbReference>
<dbReference type="Pfam" id="PF00106">
    <property type="entry name" value="adh_short"/>
    <property type="match status" value="1"/>
</dbReference>
<dbReference type="InterPro" id="IPR002347">
    <property type="entry name" value="SDR_fam"/>
</dbReference>
<evidence type="ECO:0000313" key="4">
    <source>
        <dbReference type="Proteomes" id="UP000299102"/>
    </source>
</evidence>
<sequence length="147" mass="15316">MERWAGKTAVVTGASAGIGAAVALALADAGLAVVAGARRVELLEELEKNVKGHGRIIPVKCDVGKEDELVRLIEVAKDNGGVDVLVNNAALLFDGNITDCNGLGAALDDVEECLNVNAMAVIRATRLAVADMVQRKAPGVIIMLNRF</sequence>
<reference evidence="3 4" key="1">
    <citation type="journal article" date="2019" name="Commun. Biol.">
        <title>The bagworm genome reveals a unique fibroin gene that provides high tensile strength.</title>
        <authorList>
            <person name="Kono N."/>
            <person name="Nakamura H."/>
            <person name="Ohtoshi R."/>
            <person name="Tomita M."/>
            <person name="Numata K."/>
            <person name="Arakawa K."/>
        </authorList>
    </citation>
    <scope>NUCLEOTIDE SEQUENCE [LARGE SCALE GENOMIC DNA]</scope>
</reference>
<dbReference type="Proteomes" id="UP000299102">
    <property type="component" value="Unassembled WGS sequence"/>
</dbReference>
<dbReference type="PRINTS" id="PR00081">
    <property type="entry name" value="GDHRDH"/>
</dbReference>
<dbReference type="SUPFAM" id="SSF51735">
    <property type="entry name" value="NAD(P)-binding Rossmann-fold domains"/>
    <property type="match status" value="1"/>
</dbReference>
<dbReference type="STRING" id="151549.A0A4C2A6D7"/>
<keyword evidence="4" id="KW-1185">Reference proteome</keyword>
<dbReference type="AlphaFoldDB" id="A0A4C2A6D7"/>
<proteinExistence type="inferred from homology"/>
<accession>A0A4C2A6D7</accession>
<evidence type="ECO:0000313" key="3">
    <source>
        <dbReference type="EMBL" id="GBP96451.1"/>
    </source>
</evidence>
<protein>
    <submittedName>
        <fullName evidence="3">Farnesol dehydrogenase</fullName>
    </submittedName>
</protein>